<keyword evidence="4" id="KW-0143">Chaperone</keyword>
<gene>
    <name evidence="6" type="ORF">G8E09_17595</name>
</gene>
<evidence type="ECO:0000256" key="3">
    <source>
        <dbReference type="ARBA" id="ARBA00022840"/>
    </source>
</evidence>
<keyword evidence="3" id="KW-0067">ATP-binding</keyword>
<dbReference type="InterPro" id="IPR056471">
    <property type="entry name" value="HD-CE"/>
</dbReference>
<dbReference type="InterPro" id="IPR001404">
    <property type="entry name" value="Hsp90_fam"/>
</dbReference>
<comment type="similarity">
    <text evidence="1">Belongs to the heat shock protein 90 family.</text>
</comment>
<dbReference type="InterPro" id="IPR036890">
    <property type="entry name" value="HATPase_C_sf"/>
</dbReference>
<keyword evidence="2" id="KW-0547">Nucleotide-binding</keyword>
<dbReference type="GO" id="GO:0005524">
    <property type="term" value="F:ATP binding"/>
    <property type="evidence" value="ECO:0007669"/>
    <property type="project" value="UniProtKB-KW"/>
</dbReference>
<feature type="domain" description="HD-CE" evidence="5">
    <location>
        <begin position="43"/>
        <end position="328"/>
    </location>
</feature>
<dbReference type="EMBL" id="CP049806">
    <property type="protein sequence ID" value="QIT19368.1"/>
    <property type="molecule type" value="Genomic_DNA"/>
</dbReference>
<proteinExistence type="inferred from homology"/>
<protein>
    <recommendedName>
        <fullName evidence="5">HD-CE domain-containing protein</fullName>
    </recommendedName>
</protein>
<dbReference type="GO" id="GO:0016887">
    <property type="term" value="F:ATP hydrolysis activity"/>
    <property type="evidence" value="ECO:0007669"/>
    <property type="project" value="InterPro"/>
</dbReference>
<evidence type="ECO:0000256" key="4">
    <source>
        <dbReference type="ARBA" id="ARBA00023186"/>
    </source>
</evidence>
<dbReference type="Pfam" id="PF24391">
    <property type="entry name" value="HD-CE"/>
    <property type="match status" value="1"/>
</dbReference>
<dbReference type="RefSeq" id="WP_167564190.1">
    <property type="nucleotide sequence ID" value="NZ_CP049806.1"/>
</dbReference>
<dbReference type="PRINTS" id="PR00775">
    <property type="entry name" value="HEATSHOCK90"/>
</dbReference>
<evidence type="ECO:0000256" key="2">
    <source>
        <dbReference type="ARBA" id="ARBA00022741"/>
    </source>
</evidence>
<dbReference type="GO" id="GO:0140662">
    <property type="term" value="F:ATP-dependent protein folding chaperone"/>
    <property type="evidence" value="ECO:0007669"/>
    <property type="project" value="InterPro"/>
</dbReference>
<dbReference type="Pfam" id="PF13589">
    <property type="entry name" value="HATPase_c_3"/>
    <property type="match status" value="1"/>
</dbReference>
<dbReference type="GO" id="GO:0051082">
    <property type="term" value="F:unfolded protein binding"/>
    <property type="evidence" value="ECO:0007669"/>
    <property type="project" value="InterPro"/>
</dbReference>
<reference evidence="6 7" key="1">
    <citation type="submission" date="2020-03" db="EMBL/GenBank/DDBJ databases">
        <authorList>
            <person name="Zhang L."/>
            <person name="Han X."/>
            <person name="Chen Y."/>
            <person name="Yu Y."/>
        </authorList>
    </citation>
    <scope>NUCLEOTIDE SEQUENCE [LARGE SCALE GENOMIC DNA]</scope>
    <source>
        <strain evidence="6 7">A1254</strain>
    </source>
</reference>
<evidence type="ECO:0000256" key="1">
    <source>
        <dbReference type="ARBA" id="ARBA00008239"/>
    </source>
</evidence>
<evidence type="ECO:0000259" key="5">
    <source>
        <dbReference type="Pfam" id="PF24391"/>
    </source>
</evidence>
<dbReference type="SUPFAM" id="SSF55874">
    <property type="entry name" value="ATPase domain of HSP90 chaperone/DNA topoisomerase II/histidine kinase"/>
    <property type="match status" value="1"/>
</dbReference>
<name>A0A6H0FYI0_ACIPI</name>
<accession>A0A6H0FYI0</accession>
<dbReference type="InterPro" id="IPR020575">
    <property type="entry name" value="Hsp90_N"/>
</dbReference>
<dbReference type="Gene3D" id="3.30.565.10">
    <property type="entry name" value="Histidine kinase-like ATPase, C-terminal domain"/>
    <property type="match status" value="1"/>
</dbReference>
<dbReference type="Proteomes" id="UP000501692">
    <property type="component" value="Chromosome"/>
</dbReference>
<evidence type="ECO:0000313" key="6">
    <source>
        <dbReference type="EMBL" id="QIT19368.1"/>
    </source>
</evidence>
<sequence>MVNLAIPARFLEIIAQNNKLKSAVETSISNFQAWINDNKLVFFPEYTDHGTNHLQEVLDSAQGLISEGSWDAISPEDIAAIVLSVLLHDCALHLSEDGFYELINSDYPSISSRYIEQQESWSILWSNFLEEARRFDDNRLISLFGKKIVIRDIPNDKGDLTLNHRLLIGEFLRRHHARLAHEIAFNGIPNGKKSSEKIKLATSINERFIDLVGFIAKSHNLSLRSAVDKLGKNSKQSDQGVHVPFVMSILRIADYIQIHSERAPTDLLNIKKLMSPISRGEWNKHHAIDQIHQNHDDPEAIFVVAEPTDAITYESLERLFSDIQKELDLSWSILGEVYGRYKNLNLGLNIRRIRSSLDNKKDFIKEKKIKYIPEVFRFRTAHTKLMELLIKPLYGNHPEIGIRELLQNSVDAIKERVDLEKKHSDFIKEDLKINLILVKERNHYYFVIKDNGVGMTKEIIRDYFLNIGASFRYSDIWKNQHINNGKTNFSRIGRFGVGVLAAYLLGEKIYVQTRNMFEDYGLSFSCESVHSPIQLERINMDVGTIIKIEIDELTYNYLFNKNSLWDWYLLSDVVIERSYNEDGEIGVFNKTFEVDVSQFHQLETKSSCEVKFSFMSFFDIYRNEKNILTCNGVNIKDPEYSSDFVINKNEDFIILKKPSLLVEDKEGIFPLDLQRQRVVENPDFTDDLRKTLYERIVINAKAGSFEEIKYIRGANCNNYIYGENRKYLFDLSILKVLKVKKLCYFITHEKDLDFSSLAYRKICKKDFLITSFNIESTKTVNVEFLRSVFLKDNSSYYNLFFGSISRFSNKIILIMKKTHIADYVSKGNYPPTYWERLFKVNIDENWTIICNKPISIDTIDVKLDFILPYLIEHKCRYFLSYDFNWDDVEIEVSDFAKVYQKTYPDFNLQ</sequence>
<dbReference type="PANTHER" id="PTHR11528">
    <property type="entry name" value="HEAT SHOCK PROTEIN 90 FAMILY MEMBER"/>
    <property type="match status" value="1"/>
</dbReference>
<evidence type="ECO:0000313" key="7">
    <source>
        <dbReference type="Proteomes" id="UP000501692"/>
    </source>
</evidence>
<dbReference type="AlphaFoldDB" id="A0A6H0FYI0"/>
<organism evidence="6 7">
    <name type="scientific">Acinetobacter pittii</name>
    <name type="common">Acinetobacter genomosp. 3</name>
    <dbReference type="NCBI Taxonomy" id="48296"/>
    <lineage>
        <taxon>Bacteria</taxon>
        <taxon>Pseudomonadati</taxon>
        <taxon>Pseudomonadota</taxon>
        <taxon>Gammaproteobacteria</taxon>
        <taxon>Moraxellales</taxon>
        <taxon>Moraxellaceae</taxon>
        <taxon>Acinetobacter</taxon>
        <taxon>Acinetobacter calcoaceticus/baumannii complex</taxon>
    </lineage>
</organism>